<accession>A0AAJ7WHR4</accession>
<keyword evidence="10" id="KW-0969">Cilium</keyword>
<evidence type="ECO:0000256" key="15">
    <source>
        <dbReference type="SAM" id="MobiDB-lite"/>
    </source>
</evidence>
<keyword evidence="6" id="KW-0963">Cytoplasm</keyword>
<evidence type="ECO:0000256" key="11">
    <source>
        <dbReference type="ARBA" id="ARBA00023212"/>
    </source>
</evidence>
<dbReference type="Proteomes" id="UP000694867">
    <property type="component" value="Unplaced"/>
</dbReference>
<keyword evidence="7" id="KW-0493">Microtubule</keyword>
<reference evidence="17" key="1">
    <citation type="submission" date="2025-08" db="UniProtKB">
        <authorList>
            <consortium name="RefSeq"/>
        </authorList>
    </citation>
    <scope>IDENTIFICATION</scope>
</reference>
<dbReference type="PANTHER" id="PTHR14320">
    <property type="entry name" value="COILED-COIL DOMAIN-CONTAINING PROTEIN 181"/>
    <property type="match status" value="1"/>
</dbReference>
<dbReference type="GeneID" id="100908053"/>
<dbReference type="KEGG" id="goe:100908053"/>
<comment type="function">
    <text evidence="1">Microtubule-binding protein that localizes to the microtubular manchette of elongating spermatids.</text>
</comment>
<dbReference type="RefSeq" id="XP_028966438.1">
    <property type="nucleotide sequence ID" value="XM_029110605.1"/>
</dbReference>
<dbReference type="InterPro" id="IPR026687">
    <property type="entry name" value="CCDC181"/>
</dbReference>
<evidence type="ECO:0000256" key="6">
    <source>
        <dbReference type="ARBA" id="ARBA00022490"/>
    </source>
</evidence>
<evidence type="ECO:0000313" key="16">
    <source>
        <dbReference type="Proteomes" id="UP000694867"/>
    </source>
</evidence>
<dbReference type="GO" id="GO:0005874">
    <property type="term" value="C:microtubule"/>
    <property type="evidence" value="ECO:0007669"/>
    <property type="project" value="UniProtKB-KW"/>
</dbReference>
<dbReference type="AlphaFoldDB" id="A0AAJ7WHR4"/>
<evidence type="ECO:0000256" key="8">
    <source>
        <dbReference type="ARBA" id="ARBA00022846"/>
    </source>
</evidence>
<comment type="subcellular location">
    <subcellularLocation>
        <location evidence="2">Cell projection</location>
        <location evidence="2">Cilium</location>
        <location evidence="2">Flagellum</location>
    </subcellularLocation>
    <subcellularLocation>
        <location evidence="3">Cytoplasm</location>
        <location evidence="3">Cytoskeleton</location>
    </subcellularLocation>
</comment>
<feature type="compositionally biased region" description="Basic and acidic residues" evidence="15">
    <location>
        <begin position="281"/>
        <end position="320"/>
    </location>
</feature>
<feature type="compositionally biased region" description="Basic and acidic residues" evidence="15">
    <location>
        <begin position="65"/>
        <end position="82"/>
    </location>
</feature>
<evidence type="ECO:0000313" key="17">
    <source>
        <dbReference type="RefSeq" id="XP_028966438.1"/>
    </source>
</evidence>
<evidence type="ECO:0000256" key="5">
    <source>
        <dbReference type="ARBA" id="ARBA00022306"/>
    </source>
</evidence>
<organism evidence="16 17">
    <name type="scientific">Galendromus occidentalis</name>
    <name type="common">western predatory mite</name>
    <dbReference type="NCBI Taxonomy" id="34638"/>
    <lineage>
        <taxon>Eukaryota</taxon>
        <taxon>Metazoa</taxon>
        <taxon>Ecdysozoa</taxon>
        <taxon>Arthropoda</taxon>
        <taxon>Chelicerata</taxon>
        <taxon>Arachnida</taxon>
        <taxon>Acari</taxon>
        <taxon>Parasitiformes</taxon>
        <taxon>Mesostigmata</taxon>
        <taxon>Gamasina</taxon>
        <taxon>Phytoseioidea</taxon>
        <taxon>Phytoseiidae</taxon>
        <taxon>Typhlodrominae</taxon>
        <taxon>Galendromus</taxon>
    </lineage>
</organism>
<feature type="compositionally biased region" description="Polar residues" evidence="15">
    <location>
        <begin position="350"/>
        <end position="363"/>
    </location>
</feature>
<keyword evidence="8" id="KW-0282">Flagellum</keyword>
<keyword evidence="12" id="KW-0966">Cell projection</keyword>
<evidence type="ECO:0000256" key="7">
    <source>
        <dbReference type="ARBA" id="ARBA00022701"/>
    </source>
</evidence>
<comment type="subunit">
    <text evidence="13">Homodimer. Interacts with HOOK1. Interacts with HOOK2. Interacts with HOOK3.</text>
</comment>
<name>A0AAJ7WHR4_9ACAR</name>
<gene>
    <name evidence="17" type="primary">LOC100908053</name>
</gene>
<feature type="compositionally biased region" description="Basic and acidic residues" evidence="15">
    <location>
        <begin position="1"/>
        <end position="14"/>
    </location>
</feature>
<dbReference type="GO" id="GO:0031514">
    <property type="term" value="C:motile cilium"/>
    <property type="evidence" value="ECO:0007669"/>
    <property type="project" value="UniProtKB-SubCell"/>
</dbReference>
<feature type="compositionally biased region" description="Polar residues" evidence="15">
    <location>
        <begin position="254"/>
        <end position="266"/>
    </location>
</feature>
<evidence type="ECO:0000256" key="2">
    <source>
        <dbReference type="ARBA" id="ARBA00004230"/>
    </source>
</evidence>
<protein>
    <recommendedName>
        <fullName evidence="5">Coiled-coil domain-containing protein 181</fullName>
    </recommendedName>
</protein>
<evidence type="ECO:0000256" key="4">
    <source>
        <dbReference type="ARBA" id="ARBA00005737"/>
    </source>
</evidence>
<feature type="compositionally biased region" description="Basic and acidic residues" evidence="15">
    <location>
        <begin position="132"/>
        <end position="146"/>
    </location>
</feature>
<keyword evidence="16" id="KW-1185">Reference proteome</keyword>
<feature type="compositionally biased region" description="Basic and acidic residues" evidence="15">
    <location>
        <begin position="95"/>
        <end position="119"/>
    </location>
</feature>
<sequence length="471" mass="53471">MKLFAKDDSERGDGQSDDSDLFSSSDDDDDDFIDKAKTPSPVIELPRSPSPTRVQDGYDSDDEAEPRNGLEIAEIRGEDTHDELDNKIMELIERSVKSPDYHAGKEAAESLGSRIKDTIQESLKNEPIATSNDDRSNGHEDRRADDANSPLVKSPSPEPPAVTLNESTVDMTKQIVPERQLPKDLSIRPRKSPPSSPKKTPTRSTPPSPRKSNDRLSAPLNQAAFPPSPTRFIRKSGAQEAKLAASQKRPRPPSSNTSSDTIVSQMTEKDVKRLPAYTGNERSRYGLPLEEKAKLRETRDKVKREKEEKARLEEEAKLQRKIDAQKTFEAWLKNKESEKKGSSSKKKALSPQSNDENSQDFITSPNTTVTFLTWLEGKNIQEKRNKLQQRLRQIELEELGKKHTRQDAQQAYRRWLRKKALETEQQRMIEKQKKVEEKLSSSSIKSRETLDSFFQSEHFHSLEHQTSNGKC</sequence>
<evidence type="ECO:0000256" key="14">
    <source>
        <dbReference type="SAM" id="Coils"/>
    </source>
</evidence>
<evidence type="ECO:0000256" key="9">
    <source>
        <dbReference type="ARBA" id="ARBA00023054"/>
    </source>
</evidence>
<feature type="region of interest" description="Disordered" evidence="15">
    <location>
        <begin position="95"/>
        <end position="320"/>
    </location>
</feature>
<keyword evidence="11" id="KW-0206">Cytoskeleton</keyword>
<dbReference type="PANTHER" id="PTHR14320:SF2">
    <property type="entry name" value="COILED-COIL DOMAIN-CONTAINING PROTEIN 181"/>
    <property type="match status" value="1"/>
</dbReference>
<proteinExistence type="inferred from homology"/>
<evidence type="ECO:0000256" key="12">
    <source>
        <dbReference type="ARBA" id="ARBA00023273"/>
    </source>
</evidence>
<feature type="region of interest" description="Disordered" evidence="15">
    <location>
        <begin position="333"/>
        <end position="363"/>
    </location>
</feature>
<feature type="coiled-coil region" evidence="14">
    <location>
        <begin position="377"/>
        <end position="438"/>
    </location>
</feature>
<evidence type="ECO:0000256" key="3">
    <source>
        <dbReference type="ARBA" id="ARBA00004245"/>
    </source>
</evidence>
<keyword evidence="9 14" id="KW-0175">Coiled coil</keyword>
<evidence type="ECO:0000256" key="1">
    <source>
        <dbReference type="ARBA" id="ARBA00002213"/>
    </source>
</evidence>
<dbReference type="GO" id="GO:0008017">
    <property type="term" value="F:microtubule binding"/>
    <property type="evidence" value="ECO:0007669"/>
    <property type="project" value="InterPro"/>
</dbReference>
<feature type="region of interest" description="Disordered" evidence="15">
    <location>
        <begin position="1"/>
        <end position="82"/>
    </location>
</feature>
<feature type="compositionally biased region" description="Acidic residues" evidence="15">
    <location>
        <begin position="15"/>
        <end position="32"/>
    </location>
</feature>
<evidence type="ECO:0000256" key="10">
    <source>
        <dbReference type="ARBA" id="ARBA00023069"/>
    </source>
</evidence>
<comment type="similarity">
    <text evidence="4">Belongs to the CCDC181 family.</text>
</comment>
<evidence type="ECO:0000256" key="13">
    <source>
        <dbReference type="ARBA" id="ARBA00047162"/>
    </source>
</evidence>